<sequence>MTLADCVKIKELSEYLGHHDPGFTLQMYTHMVRSSYGRARQAVDRRLEQLAAADGAAEQGRNVLRTGLFELPRTSCPAIVG</sequence>
<proteinExistence type="predicted"/>
<dbReference type="OrthoDB" id="1822491at2"/>
<comment type="caution">
    <text evidence="1">The sequence shown here is derived from an EMBL/GenBank/DDBJ whole genome shotgun (WGS) entry which is preliminary data.</text>
</comment>
<dbReference type="AlphaFoldDB" id="A0A4V2M3M3"/>
<dbReference type="EMBL" id="SJKA01000006">
    <property type="protein sequence ID" value="TCC32592.1"/>
    <property type="molecule type" value="Genomic_DNA"/>
</dbReference>
<dbReference type="Proteomes" id="UP000292695">
    <property type="component" value="Unassembled WGS sequence"/>
</dbReference>
<keyword evidence="2" id="KW-1185">Reference proteome</keyword>
<protein>
    <recommendedName>
        <fullName evidence="3">Integrase</fullName>
    </recommendedName>
</protein>
<gene>
    <name evidence="1" type="ORF">E0H50_18480</name>
</gene>
<evidence type="ECO:0000313" key="1">
    <source>
        <dbReference type="EMBL" id="TCC32592.1"/>
    </source>
</evidence>
<reference evidence="1 2" key="1">
    <citation type="submission" date="2019-02" db="EMBL/GenBank/DDBJ databases">
        <title>Kribbella capetownensis sp. nov. and Kribbella speibonae sp. nov., isolated from soil.</title>
        <authorList>
            <person name="Curtis S.M."/>
            <person name="Norton I."/>
            <person name="Everest G.J."/>
            <person name="Meyers P.R."/>
        </authorList>
    </citation>
    <scope>NUCLEOTIDE SEQUENCE [LARGE SCALE GENOMIC DNA]</scope>
    <source>
        <strain evidence="1 2">DSM 27082</strain>
    </source>
</reference>
<evidence type="ECO:0000313" key="2">
    <source>
        <dbReference type="Proteomes" id="UP000292695"/>
    </source>
</evidence>
<name>A0A4V2M3M3_9ACTN</name>
<organism evidence="1 2">
    <name type="scientific">Kribbella sindirgiensis</name>
    <dbReference type="NCBI Taxonomy" id="1124744"/>
    <lineage>
        <taxon>Bacteria</taxon>
        <taxon>Bacillati</taxon>
        <taxon>Actinomycetota</taxon>
        <taxon>Actinomycetes</taxon>
        <taxon>Propionibacteriales</taxon>
        <taxon>Kribbellaceae</taxon>
        <taxon>Kribbella</taxon>
    </lineage>
</organism>
<accession>A0A4V2M3M3</accession>
<evidence type="ECO:0008006" key="3">
    <source>
        <dbReference type="Google" id="ProtNLM"/>
    </source>
</evidence>